<dbReference type="InterPro" id="IPR016162">
    <property type="entry name" value="Ald_DH_N"/>
</dbReference>
<reference evidence="4" key="1">
    <citation type="submission" date="2022-04" db="EMBL/GenBank/DDBJ databases">
        <title>Carnegiea gigantea Genome sequencing and assembly v2.</title>
        <authorList>
            <person name="Copetti D."/>
            <person name="Sanderson M.J."/>
            <person name="Burquez A."/>
            <person name="Wojciechowski M.F."/>
        </authorList>
    </citation>
    <scope>NUCLEOTIDE SEQUENCE</scope>
    <source>
        <strain evidence="4">SGP5-SGP5p</strain>
        <tissue evidence="4">Aerial part</tissue>
    </source>
</reference>
<feature type="domain" description="Aldehyde dehydrogenase" evidence="3">
    <location>
        <begin position="93"/>
        <end position="517"/>
    </location>
</feature>
<dbReference type="SUPFAM" id="SSF53720">
    <property type="entry name" value="ALDH-like"/>
    <property type="match status" value="1"/>
</dbReference>
<dbReference type="PANTHER" id="PTHR43570">
    <property type="entry name" value="ALDEHYDE DEHYDROGENASE"/>
    <property type="match status" value="1"/>
</dbReference>
<dbReference type="OrthoDB" id="440325at2759"/>
<dbReference type="FunFam" id="3.40.605.10:FF:000004">
    <property type="entry name" value="Aldehyde dehydrogenase"/>
    <property type="match status" value="1"/>
</dbReference>
<evidence type="ECO:0000256" key="1">
    <source>
        <dbReference type="ARBA" id="ARBA00009986"/>
    </source>
</evidence>
<dbReference type="GO" id="GO:0006081">
    <property type="term" value="P:aldehyde metabolic process"/>
    <property type="evidence" value="ECO:0007669"/>
    <property type="project" value="InterPro"/>
</dbReference>
<protein>
    <recommendedName>
        <fullName evidence="3">Aldehyde dehydrogenase domain-containing protein</fullName>
    </recommendedName>
</protein>
<gene>
    <name evidence="4" type="ORF">Cgig2_024951</name>
</gene>
<dbReference type="InterPro" id="IPR012394">
    <property type="entry name" value="Aldehyde_DH_NAD(P)"/>
</dbReference>
<accession>A0A9Q1QGE9</accession>
<proteinExistence type="inferred from homology"/>
<keyword evidence="5" id="KW-1185">Reference proteome</keyword>
<dbReference type="Gene3D" id="3.40.605.10">
    <property type="entry name" value="Aldehyde Dehydrogenase, Chain A, domain 1"/>
    <property type="match status" value="1"/>
</dbReference>
<dbReference type="PROSITE" id="PS00070">
    <property type="entry name" value="ALDEHYDE_DEHYDR_CYS"/>
    <property type="match status" value="1"/>
</dbReference>
<evidence type="ECO:0000313" key="4">
    <source>
        <dbReference type="EMBL" id="KAJ8441222.1"/>
    </source>
</evidence>
<organism evidence="4 5">
    <name type="scientific">Carnegiea gigantea</name>
    <dbReference type="NCBI Taxonomy" id="171969"/>
    <lineage>
        <taxon>Eukaryota</taxon>
        <taxon>Viridiplantae</taxon>
        <taxon>Streptophyta</taxon>
        <taxon>Embryophyta</taxon>
        <taxon>Tracheophyta</taxon>
        <taxon>Spermatophyta</taxon>
        <taxon>Magnoliopsida</taxon>
        <taxon>eudicotyledons</taxon>
        <taxon>Gunneridae</taxon>
        <taxon>Pentapetalae</taxon>
        <taxon>Caryophyllales</taxon>
        <taxon>Cactineae</taxon>
        <taxon>Cactaceae</taxon>
        <taxon>Cactoideae</taxon>
        <taxon>Echinocereeae</taxon>
        <taxon>Carnegiea</taxon>
    </lineage>
</organism>
<sequence>MTFTFISIELQSLRIGASANSTFSGCLRSESSRAFQLPTQLPLASPSLPSSSVSSFALMAEEKKECAFDGEKAAMLVKELRVQFNSGKTRGYDWRIAQLKSISKMVDEREKDIIQALQKDLCKPEFEAFVSEISMIKSSCKLAIQELRHWMKPEKVQTPLTTYPSSAEIVSEPLGVVLVISTWNYPFLLSLDPVIGAIAAGNAVVLKPSEVAPTTSSLLANLLQEYVDNSSVKVIEGAVNETSALLERKWDKIFYTVEGIVMTAAAKHLTPVILELGGKCPTIVDSNINLQVAARRIIAGKWACNNGQTCVAADYVITPKDFAPKLIDALRHELEEFFGKDPMTSKDISSIVNEYHFIRLMKLMEEDGVYDKIVLGGQADVNQLQVTVTHIHLSCSFLLTYFRKIAPTILLDVPDDSHLMTEEIFGPLLPIVTVENVEQSFDLINSKPKPLAAYLFSNNEQLKTKFVNNVSAGGMLVNDTILHLTVPALPFGGVGESGMGCYHGKFSFDSFSQKKSVLYRSFNADSSVRYPPYTSQKLNLLKALMSGSIFRVLLSLIGWSKD</sequence>
<dbReference type="InterPro" id="IPR016161">
    <property type="entry name" value="Ald_DH/histidinol_DH"/>
</dbReference>
<name>A0A9Q1QGE9_9CARY</name>
<dbReference type="Gene3D" id="3.40.309.10">
    <property type="entry name" value="Aldehyde Dehydrogenase, Chain A, domain 2"/>
    <property type="match status" value="1"/>
</dbReference>
<evidence type="ECO:0000313" key="5">
    <source>
        <dbReference type="Proteomes" id="UP001153076"/>
    </source>
</evidence>
<evidence type="ECO:0000259" key="3">
    <source>
        <dbReference type="Pfam" id="PF00171"/>
    </source>
</evidence>
<keyword evidence="2" id="KW-0560">Oxidoreductase</keyword>
<comment type="caution">
    <text evidence="4">The sequence shown here is derived from an EMBL/GenBank/DDBJ whole genome shotgun (WGS) entry which is preliminary data.</text>
</comment>
<dbReference type="EMBL" id="JAKOGI010000174">
    <property type="protein sequence ID" value="KAJ8441222.1"/>
    <property type="molecule type" value="Genomic_DNA"/>
</dbReference>
<evidence type="ECO:0000256" key="2">
    <source>
        <dbReference type="ARBA" id="ARBA00023002"/>
    </source>
</evidence>
<dbReference type="Proteomes" id="UP001153076">
    <property type="component" value="Unassembled WGS sequence"/>
</dbReference>
<dbReference type="GO" id="GO:0004029">
    <property type="term" value="F:aldehyde dehydrogenase (NAD+) activity"/>
    <property type="evidence" value="ECO:0007669"/>
    <property type="project" value="TreeGrafter"/>
</dbReference>
<dbReference type="Pfam" id="PF00171">
    <property type="entry name" value="Aldedh"/>
    <property type="match status" value="1"/>
</dbReference>
<dbReference type="GO" id="GO:0005737">
    <property type="term" value="C:cytoplasm"/>
    <property type="evidence" value="ECO:0007669"/>
    <property type="project" value="TreeGrafter"/>
</dbReference>
<dbReference type="InterPro" id="IPR016160">
    <property type="entry name" value="Ald_DH_CS_CYS"/>
</dbReference>
<dbReference type="PANTHER" id="PTHR43570:SF25">
    <property type="entry name" value="ALDEHYDE DEHYDROGENASE FAMILY 3 MEMBER I1, CHLOROPLASTIC"/>
    <property type="match status" value="1"/>
</dbReference>
<comment type="similarity">
    <text evidence="1">Belongs to the aldehyde dehydrogenase family.</text>
</comment>
<dbReference type="InterPro" id="IPR016163">
    <property type="entry name" value="Ald_DH_C"/>
</dbReference>
<dbReference type="AlphaFoldDB" id="A0A9Q1QGE9"/>
<dbReference type="InterPro" id="IPR015590">
    <property type="entry name" value="Aldehyde_DH_dom"/>
</dbReference>